<feature type="region of interest" description="Disordered" evidence="8">
    <location>
        <begin position="91"/>
        <end position="127"/>
    </location>
</feature>
<dbReference type="InterPro" id="IPR036420">
    <property type="entry name" value="BRCT_dom_sf"/>
</dbReference>
<dbReference type="InterPro" id="IPR001841">
    <property type="entry name" value="Znf_RING"/>
</dbReference>
<keyword evidence="1" id="KW-0479">Metal-binding</keyword>
<dbReference type="InterPro" id="IPR001357">
    <property type="entry name" value="BRCT_dom"/>
</dbReference>
<feature type="compositionally biased region" description="Basic and acidic residues" evidence="8">
    <location>
        <begin position="309"/>
        <end position="328"/>
    </location>
</feature>
<dbReference type="PRINTS" id="PR01415">
    <property type="entry name" value="ANKYRIN"/>
</dbReference>
<feature type="compositionally biased region" description="Basic and acidic residues" evidence="8">
    <location>
        <begin position="95"/>
        <end position="106"/>
    </location>
</feature>
<dbReference type="PROSITE" id="PS50089">
    <property type="entry name" value="ZF_RING_2"/>
    <property type="match status" value="1"/>
</dbReference>
<dbReference type="GO" id="GO:0070531">
    <property type="term" value="C:BRCA1-A complex"/>
    <property type="evidence" value="ECO:0007669"/>
    <property type="project" value="TreeGrafter"/>
</dbReference>
<evidence type="ECO:0000256" key="8">
    <source>
        <dbReference type="SAM" id="MobiDB-lite"/>
    </source>
</evidence>
<reference evidence="11" key="1">
    <citation type="journal article" date="2021" name="Genome Biol. Evol.">
        <title>A High-Quality Reference Genome for a Parasitic Bivalve with Doubly Uniparental Inheritance (Bivalvia: Unionida).</title>
        <authorList>
            <person name="Smith C.H."/>
        </authorList>
    </citation>
    <scope>NUCLEOTIDE SEQUENCE</scope>
    <source>
        <strain evidence="11">CHS0354</strain>
    </source>
</reference>
<dbReference type="SUPFAM" id="SSF48403">
    <property type="entry name" value="Ankyrin repeat"/>
    <property type="match status" value="1"/>
</dbReference>
<dbReference type="PROSITE" id="PS50172">
    <property type="entry name" value="BRCT"/>
    <property type="match status" value="2"/>
</dbReference>
<dbReference type="PROSITE" id="PS50297">
    <property type="entry name" value="ANK_REP_REGION"/>
    <property type="match status" value="3"/>
</dbReference>
<reference evidence="11" key="2">
    <citation type="journal article" date="2021" name="Genome Biol. Evol.">
        <title>Developing a high-quality reference genome for a parasitic bivalve with doubly uniparental inheritance (Bivalvia: Unionida).</title>
        <authorList>
            <person name="Smith C.H."/>
        </authorList>
    </citation>
    <scope>NUCLEOTIDE SEQUENCE</scope>
    <source>
        <strain evidence="11">CHS0354</strain>
        <tissue evidence="11">Mantle</tissue>
    </source>
</reference>
<dbReference type="InterPro" id="IPR013083">
    <property type="entry name" value="Znf_RING/FYVE/PHD"/>
</dbReference>
<dbReference type="InterPro" id="IPR039503">
    <property type="entry name" value="BARD1_Znf-RING"/>
</dbReference>
<dbReference type="GO" id="GO:0085020">
    <property type="term" value="P:protein K6-linked ubiquitination"/>
    <property type="evidence" value="ECO:0007669"/>
    <property type="project" value="TreeGrafter"/>
</dbReference>
<dbReference type="SUPFAM" id="SSF52113">
    <property type="entry name" value="BRCT domain"/>
    <property type="match status" value="2"/>
</dbReference>
<dbReference type="PANTHER" id="PTHR24171">
    <property type="entry name" value="ANKYRIN REPEAT DOMAIN-CONTAINING PROTEIN 39-RELATED"/>
    <property type="match status" value="1"/>
</dbReference>
<dbReference type="Pfam" id="PF00533">
    <property type="entry name" value="BRCT"/>
    <property type="match status" value="1"/>
</dbReference>
<dbReference type="InterPro" id="IPR036770">
    <property type="entry name" value="Ankyrin_rpt-contain_sf"/>
</dbReference>
<evidence type="ECO:0000256" key="7">
    <source>
        <dbReference type="PROSITE-ProRule" id="PRU00175"/>
    </source>
</evidence>
<dbReference type="InterPro" id="IPR017907">
    <property type="entry name" value="Znf_RING_CS"/>
</dbReference>
<dbReference type="Gene3D" id="3.40.50.10190">
    <property type="entry name" value="BRCT domain"/>
    <property type="match status" value="2"/>
</dbReference>
<sequence length="792" mass="87733">MAVYDYTNVLEALSRLEQKLKCSVCDHIAQSPCTLGTCEHVVCNVCVEKYIGACCPVCGLPGHARDAEVDRQLFNLVTLCKRLKSILNSGGNGPKSEDKAKGDGSRSCKANETVEQTNHRTPSKKNKTVFYSKQVDDILSKSNKTVSYSKQVDDSPSKNNKTVFQIEELKKPFSETNEAACSVLNSDIDPESVCQNNEDNSSSKLVQNNKKRKSRLKSEKNNEKEQSSSRTDVQTRNKASTEDQESNMGQRSKSLSSLPEGQSTMTQFYDYMDEVDLLTHLPMDEGQSDEVLNEAKECKTRDKKGKQTSTDKRSDMKRNTSRDQDQSKAKLNTILQRPEVKNSSVKCEILGSDTPLSKEKTKKSKSGKSADIVETAAIVGEPTPNKKLKYESSPAVQINARSRSHATPRSRSNPNSSATSPIIAGSLEKKNSKGETLLHVAAIKNDVQRVAELLQEGANPNTRDNAGWTPLHEACNHGYSEVARLLLDNGALINVPGMDNESPLHDAVTNSRLDCVRLLVSRGASLTVRTLQGFTPIDLAKTAEMKEALKAELDKTVPSVSPETIDPLEYQLPCFLGTSLSREQRITMQKCAAILQAKVTEEFTPEVTHLVIGCNQNGTCPRTIKYLHAVLTGKWIVGFDWISTCIEYKTRVCEEAFEVPGTSISPDSGAAHKGQMNRKQQLPGLFDGCQFYFHGTFEYPTPEKEELLELVKNGGGRILMREPKPGHHCDEDLTVPYHAPPHGNLKECCFYIVHDTSLKFPPIRTPRLCSVPASWIMNCIDKFILLDPPDEN</sequence>
<feature type="compositionally biased region" description="Polar residues" evidence="8">
    <location>
        <begin position="246"/>
        <end position="261"/>
    </location>
</feature>
<keyword evidence="3 7" id="KW-0863">Zinc-finger</keyword>
<dbReference type="PROSITE" id="PS50088">
    <property type="entry name" value="ANK_REPEAT"/>
    <property type="match status" value="3"/>
</dbReference>
<dbReference type="Pfam" id="PF14835">
    <property type="entry name" value="zf-RING_6"/>
    <property type="match status" value="1"/>
</dbReference>
<dbReference type="SMART" id="SM00292">
    <property type="entry name" value="BRCT"/>
    <property type="match status" value="2"/>
</dbReference>
<dbReference type="PANTHER" id="PTHR24171:SF8">
    <property type="entry name" value="BRCA1-ASSOCIATED RING DOMAIN PROTEIN 1"/>
    <property type="match status" value="1"/>
</dbReference>
<dbReference type="GO" id="GO:0031436">
    <property type="term" value="C:BRCA1-BARD1 complex"/>
    <property type="evidence" value="ECO:0007669"/>
    <property type="project" value="TreeGrafter"/>
</dbReference>
<evidence type="ECO:0000259" key="9">
    <source>
        <dbReference type="PROSITE" id="PS50089"/>
    </source>
</evidence>
<feature type="region of interest" description="Disordered" evidence="8">
    <location>
        <begin position="384"/>
        <end position="424"/>
    </location>
</feature>
<dbReference type="AlphaFoldDB" id="A0AAE0S9M4"/>
<feature type="region of interest" description="Disordered" evidence="8">
    <location>
        <begin position="192"/>
        <end position="261"/>
    </location>
</feature>
<dbReference type="Gene3D" id="3.30.40.10">
    <property type="entry name" value="Zinc/RING finger domain, C3HC4 (zinc finger)"/>
    <property type="match status" value="1"/>
</dbReference>
<feature type="repeat" description="ANK" evidence="6">
    <location>
        <begin position="466"/>
        <end position="498"/>
    </location>
</feature>
<feature type="compositionally biased region" description="Polar residues" evidence="8">
    <location>
        <begin position="193"/>
        <end position="208"/>
    </location>
</feature>
<dbReference type="SUPFAM" id="SSF57850">
    <property type="entry name" value="RING/U-box"/>
    <property type="match status" value="1"/>
</dbReference>
<feature type="domain" description="RING-type" evidence="9">
    <location>
        <begin position="22"/>
        <end position="58"/>
    </location>
</feature>
<evidence type="ECO:0000256" key="3">
    <source>
        <dbReference type="ARBA" id="ARBA00022771"/>
    </source>
</evidence>
<comment type="caution">
    <text evidence="11">The sequence shown here is derived from an EMBL/GenBank/DDBJ whole genome shotgun (WGS) entry which is preliminary data.</text>
</comment>
<accession>A0AAE0S9M4</accession>
<evidence type="ECO:0000259" key="10">
    <source>
        <dbReference type="PROSITE" id="PS50172"/>
    </source>
</evidence>
<dbReference type="SMART" id="SM00248">
    <property type="entry name" value="ANK"/>
    <property type="match status" value="3"/>
</dbReference>
<feature type="region of interest" description="Disordered" evidence="8">
    <location>
        <begin position="293"/>
        <end position="332"/>
    </location>
</feature>
<dbReference type="GO" id="GO:0008270">
    <property type="term" value="F:zinc ion binding"/>
    <property type="evidence" value="ECO:0007669"/>
    <property type="project" value="UniProtKB-KW"/>
</dbReference>
<feature type="repeat" description="ANK" evidence="6">
    <location>
        <begin position="433"/>
        <end position="465"/>
    </location>
</feature>
<dbReference type="CDD" id="cd17720">
    <property type="entry name" value="BRCT_Bard1_rpt2"/>
    <property type="match status" value="1"/>
</dbReference>
<name>A0AAE0S9M4_9BIVA</name>
<evidence type="ECO:0000256" key="4">
    <source>
        <dbReference type="ARBA" id="ARBA00022833"/>
    </source>
</evidence>
<dbReference type="Pfam" id="PF12796">
    <property type="entry name" value="Ank_2"/>
    <property type="match status" value="1"/>
</dbReference>
<evidence type="ECO:0000256" key="6">
    <source>
        <dbReference type="PROSITE-ProRule" id="PRU00023"/>
    </source>
</evidence>
<evidence type="ECO:0008006" key="13">
    <source>
        <dbReference type="Google" id="ProtNLM"/>
    </source>
</evidence>
<feature type="repeat" description="ANK" evidence="6">
    <location>
        <begin position="499"/>
        <end position="531"/>
    </location>
</feature>
<feature type="compositionally biased region" description="Basic and acidic residues" evidence="8">
    <location>
        <begin position="216"/>
        <end position="241"/>
    </location>
</feature>
<dbReference type="EMBL" id="JAEAOA010001201">
    <property type="protein sequence ID" value="KAK3587817.1"/>
    <property type="molecule type" value="Genomic_DNA"/>
</dbReference>
<gene>
    <name evidence="11" type="ORF">CHS0354_019683</name>
</gene>
<feature type="domain" description="BRCT" evidence="10">
    <location>
        <begin position="681"/>
        <end position="782"/>
    </location>
</feature>
<keyword evidence="5 6" id="KW-0040">ANK repeat</keyword>
<dbReference type="Gene3D" id="1.25.40.20">
    <property type="entry name" value="Ankyrin repeat-containing domain"/>
    <property type="match status" value="1"/>
</dbReference>
<keyword evidence="2" id="KW-0677">Repeat</keyword>
<feature type="compositionally biased region" description="Polar residues" evidence="8">
    <location>
        <begin position="108"/>
        <end position="120"/>
    </location>
</feature>
<proteinExistence type="predicted"/>
<reference evidence="11" key="3">
    <citation type="submission" date="2023-05" db="EMBL/GenBank/DDBJ databases">
        <authorList>
            <person name="Smith C.H."/>
        </authorList>
    </citation>
    <scope>NUCLEOTIDE SEQUENCE</scope>
    <source>
        <strain evidence="11">CHS0354</strain>
        <tissue evidence="11">Mantle</tissue>
    </source>
</reference>
<evidence type="ECO:0000256" key="1">
    <source>
        <dbReference type="ARBA" id="ARBA00022723"/>
    </source>
</evidence>
<dbReference type="PROSITE" id="PS00518">
    <property type="entry name" value="ZF_RING_1"/>
    <property type="match status" value="1"/>
</dbReference>
<evidence type="ECO:0000256" key="5">
    <source>
        <dbReference type="ARBA" id="ARBA00023043"/>
    </source>
</evidence>
<evidence type="ECO:0000313" key="11">
    <source>
        <dbReference type="EMBL" id="KAK3587817.1"/>
    </source>
</evidence>
<dbReference type="CDD" id="cd17734">
    <property type="entry name" value="BRCT_Bard1_rpt1"/>
    <property type="match status" value="1"/>
</dbReference>
<keyword evidence="12" id="KW-1185">Reference proteome</keyword>
<dbReference type="Proteomes" id="UP001195483">
    <property type="component" value="Unassembled WGS sequence"/>
</dbReference>
<keyword evidence="4" id="KW-0862">Zinc</keyword>
<evidence type="ECO:0000256" key="2">
    <source>
        <dbReference type="ARBA" id="ARBA00022737"/>
    </source>
</evidence>
<feature type="domain" description="BRCT" evidence="10">
    <location>
        <begin position="575"/>
        <end position="659"/>
    </location>
</feature>
<evidence type="ECO:0000313" key="12">
    <source>
        <dbReference type="Proteomes" id="UP001195483"/>
    </source>
</evidence>
<dbReference type="InterPro" id="IPR002110">
    <property type="entry name" value="Ankyrin_rpt"/>
</dbReference>
<organism evidence="11 12">
    <name type="scientific">Potamilus streckersoni</name>
    <dbReference type="NCBI Taxonomy" id="2493646"/>
    <lineage>
        <taxon>Eukaryota</taxon>
        <taxon>Metazoa</taxon>
        <taxon>Spiralia</taxon>
        <taxon>Lophotrochozoa</taxon>
        <taxon>Mollusca</taxon>
        <taxon>Bivalvia</taxon>
        <taxon>Autobranchia</taxon>
        <taxon>Heteroconchia</taxon>
        <taxon>Palaeoheterodonta</taxon>
        <taxon>Unionida</taxon>
        <taxon>Unionoidea</taxon>
        <taxon>Unionidae</taxon>
        <taxon>Ambleminae</taxon>
        <taxon>Lampsilini</taxon>
        <taxon>Potamilus</taxon>
    </lineage>
</organism>
<protein>
    <recommendedName>
        <fullName evidence="13">BRCA1-associated RING domain protein 1</fullName>
    </recommendedName>
</protein>
<dbReference type="GO" id="GO:0004842">
    <property type="term" value="F:ubiquitin-protein transferase activity"/>
    <property type="evidence" value="ECO:0007669"/>
    <property type="project" value="TreeGrafter"/>
</dbReference>
<feature type="compositionally biased region" description="Polar residues" evidence="8">
    <location>
        <begin position="409"/>
        <end position="420"/>
    </location>
</feature>